<dbReference type="AlphaFoldDB" id="A0A4Q1L188"/>
<dbReference type="InterPro" id="IPR011006">
    <property type="entry name" value="CheY-like_superfamily"/>
</dbReference>
<comment type="caution">
    <text evidence="4">The sequence shown here is derived from an EMBL/GenBank/DDBJ whole genome shotgun (WGS) entry which is preliminary data.</text>
</comment>
<feature type="domain" description="HTH LytTR-type" evidence="3">
    <location>
        <begin position="137"/>
        <end position="232"/>
    </location>
</feature>
<reference evidence="5" key="1">
    <citation type="submission" date="2019-01" db="EMBL/GenBank/DDBJ databases">
        <title>Cytophagaceae bacterium strain CAR-16.</title>
        <authorList>
            <person name="Chen W.-M."/>
        </authorList>
    </citation>
    <scope>NUCLEOTIDE SEQUENCE [LARGE SCALE GENOMIC DNA]</scope>
    <source>
        <strain evidence="5">ICH-30</strain>
    </source>
</reference>
<name>A0A4Q1L188_9FLAO</name>
<keyword evidence="5" id="KW-1185">Reference proteome</keyword>
<dbReference type="Proteomes" id="UP000289734">
    <property type="component" value="Unassembled WGS sequence"/>
</dbReference>
<gene>
    <name evidence="4" type="ORF">EQG68_00785</name>
</gene>
<feature type="domain" description="Response regulatory" evidence="2">
    <location>
        <begin position="5"/>
        <end position="116"/>
    </location>
</feature>
<dbReference type="Pfam" id="PF00072">
    <property type="entry name" value="Response_reg"/>
    <property type="match status" value="1"/>
</dbReference>
<proteinExistence type="predicted"/>
<evidence type="ECO:0000259" key="2">
    <source>
        <dbReference type="PROSITE" id="PS50110"/>
    </source>
</evidence>
<dbReference type="Pfam" id="PF04397">
    <property type="entry name" value="LytTR"/>
    <property type="match status" value="1"/>
</dbReference>
<dbReference type="RefSeq" id="WP_129462887.1">
    <property type="nucleotide sequence ID" value="NZ_SBKQ01000001.1"/>
</dbReference>
<accession>A0A4Q1L188</accession>
<dbReference type="SMART" id="SM00850">
    <property type="entry name" value="LytTR"/>
    <property type="match status" value="1"/>
</dbReference>
<dbReference type="InterPro" id="IPR046947">
    <property type="entry name" value="LytR-like"/>
</dbReference>
<dbReference type="GO" id="GO:0003677">
    <property type="term" value="F:DNA binding"/>
    <property type="evidence" value="ECO:0007669"/>
    <property type="project" value="InterPro"/>
</dbReference>
<dbReference type="PANTHER" id="PTHR37299">
    <property type="entry name" value="TRANSCRIPTIONAL REGULATOR-RELATED"/>
    <property type="match status" value="1"/>
</dbReference>
<sequence length="232" mass="27083">MKKIGVIIVEDDELDRLLITSFVKRIDAFEIIDIYENAEQVLERNNFDDVDCMFLDIDLPGISGLALREKLKSISICVFITSHPDYAVDSFEAEALDFLVKPIHFNRFEKTYERINDYLELSNKAELYDNFLGNDVIFIKVGNKEIKIKLHEVLYLEGLKDYTQIVLKEKKYCVLSNIGKILQNEKFKTFIRIHRSYAVQKSMISSFDGNELELNENIKLPIGRNFRKNIDL</sequence>
<dbReference type="PANTHER" id="PTHR37299:SF1">
    <property type="entry name" value="STAGE 0 SPORULATION PROTEIN A HOMOLOG"/>
    <property type="match status" value="1"/>
</dbReference>
<dbReference type="InterPro" id="IPR007492">
    <property type="entry name" value="LytTR_DNA-bd_dom"/>
</dbReference>
<dbReference type="OrthoDB" id="2168082at2"/>
<dbReference type="SMART" id="SM00448">
    <property type="entry name" value="REC"/>
    <property type="match status" value="1"/>
</dbReference>
<dbReference type="PROSITE" id="PS50930">
    <property type="entry name" value="HTH_LYTTR"/>
    <property type="match status" value="1"/>
</dbReference>
<evidence type="ECO:0000256" key="1">
    <source>
        <dbReference type="PROSITE-ProRule" id="PRU00169"/>
    </source>
</evidence>
<evidence type="ECO:0000313" key="4">
    <source>
        <dbReference type="EMBL" id="RXR35464.1"/>
    </source>
</evidence>
<dbReference type="InterPro" id="IPR001789">
    <property type="entry name" value="Sig_transdc_resp-reg_receiver"/>
</dbReference>
<evidence type="ECO:0000313" key="5">
    <source>
        <dbReference type="Proteomes" id="UP000289734"/>
    </source>
</evidence>
<dbReference type="Gene3D" id="3.40.50.2300">
    <property type="match status" value="1"/>
</dbReference>
<protein>
    <submittedName>
        <fullName evidence="4">Response regulator transcription factor</fullName>
    </submittedName>
</protein>
<evidence type="ECO:0000259" key="3">
    <source>
        <dbReference type="PROSITE" id="PS50930"/>
    </source>
</evidence>
<dbReference type="PROSITE" id="PS50110">
    <property type="entry name" value="RESPONSE_REGULATORY"/>
    <property type="match status" value="1"/>
</dbReference>
<dbReference type="SUPFAM" id="SSF52172">
    <property type="entry name" value="CheY-like"/>
    <property type="match status" value="1"/>
</dbReference>
<dbReference type="EMBL" id="SBKQ01000001">
    <property type="protein sequence ID" value="RXR35464.1"/>
    <property type="molecule type" value="Genomic_DNA"/>
</dbReference>
<dbReference type="Gene3D" id="2.40.50.1020">
    <property type="entry name" value="LytTr DNA-binding domain"/>
    <property type="match status" value="1"/>
</dbReference>
<keyword evidence="1" id="KW-0597">Phosphoprotein</keyword>
<organism evidence="4 5">
    <name type="scientific">Flavobacterium piscinae</name>
    <dbReference type="NCBI Taxonomy" id="2506424"/>
    <lineage>
        <taxon>Bacteria</taxon>
        <taxon>Pseudomonadati</taxon>
        <taxon>Bacteroidota</taxon>
        <taxon>Flavobacteriia</taxon>
        <taxon>Flavobacteriales</taxon>
        <taxon>Flavobacteriaceae</taxon>
        <taxon>Flavobacterium</taxon>
    </lineage>
</organism>
<dbReference type="GO" id="GO:0000156">
    <property type="term" value="F:phosphorelay response regulator activity"/>
    <property type="evidence" value="ECO:0007669"/>
    <property type="project" value="InterPro"/>
</dbReference>
<feature type="modified residue" description="4-aspartylphosphate" evidence="1">
    <location>
        <position position="56"/>
    </location>
</feature>